<dbReference type="OrthoDB" id="3783585at2759"/>
<accession>A0A9P4MNQ1</accession>
<feature type="compositionally biased region" description="Low complexity" evidence="1">
    <location>
        <begin position="251"/>
        <end position="261"/>
    </location>
</feature>
<reference evidence="2" key="1">
    <citation type="journal article" date="2020" name="Stud. Mycol.">
        <title>101 Dothideomycetes genomes: a test case for predicting lifestyles and emergence of pathogens.</title>
        <authorList>
            <person name="Haridas S."/>
            <person name="Albert R."/>
            <person name="Binder M."/>
            <person name="Bloem J."/>
            <person name="Labutti K."/>
            <person name="Salamov A."/>
            <person name="Andreopoulos B."/>
            <person name="Baker S."/>
            <person name="Barry K."/>
            <person name="Bills G."/>
            <person name="Bluhm B."/>
            <person name="Cannon C."/>
            <person name="Castanera R."/>
            <person name="Culley D."/>
            <person name="Daum C."/>
            <person name="Ezra D."/>
            <person name="Gonzalez J."/>
            <person name="Henrissat B."/>
            <person name="Kuo A."/>
            <person name="Liang C."/>
            <person name="Lipzen A."/>
            <person name="Lutzoni F."/>
            <person name="Magnuson J."/>
            <person name="Mondo S."/>
            <person name="Nolan M."/>
            <person name="Ohm R."/>
            <person name="Pangilinan J."/>
            <person name="Park H.-J."/>
            <person name="Ramirez L."/>
            <person name="Alfaro M."/>
            <person name="Sun H."/>
            <person name="Tritt A."/>
            <person name="Yoshinaga Y."/>
            <person name="Zwiers L.-H."/>
            <person name="Turgeon B."/>
            <person name="Goodwin S."/>
            <person name="Spatafora J."/>
            <person name="Crous P."/>
            <person name="Grigoriev I."/>
        </authorList>
    </citation>
    <scope>NUCLEOTIDE SEQUENCE</scope>
    <source>
        <strain evidence="2">ATCC 74209</strain>
    </source>
</reference>
<dbReference type="EMBL" id="ML994268">
    <property type="protein sequence ID" value="KAF2197182.1"/>
    <property type="molecule type" value="Genomic_DNA"/>
</dbReference>
<dbReference type="AlphaFoldDB" id="A0A9P4MNQ1"/>
<evidence type="ECO:0000313" key="3">
    <source>
        <dbReference type="Proteomes" id="UP000799536"/>
    </source>
</evidence>
<sequence>MAPAHCKTAAKGGTGKSDYQCLSAFSGHNAHLESAPELYVRGVWIGHSNEEKSYKGLPSFKALKQNFIRASAPFPPAVRSSSTTGDGPKVACAGCLDHASELFRSHKLEIVSGKRVHILKLEDDGASISEGFLFCILVPQPPDQDMPRLRAFRPWKICKDGDRSNSNIVLLSLRNHTKGLEDPAAIAIVRDTLGNLKYFDNAVESDGTLDEHDVSTTAERKRKSIFQTDPTGPSPKRQAMSDAIVQVNVTTTMRSSTRSPTEFTPRPPVSLCRDSVSSSPSSVRSDRNVRLSDDLASRIHFTWTLPFDDMEYECVQTLSNCVPMTCAALFDKFRRSAQVDADLRIAFENTSVWGMTYKVPGQTQKLFVIEPDSEAAFRQMLRTLSEAPLWYEGGFDGEVFINVAALELVLEGV</sequence>
<comment type="caution">
    <text evidence="2">The sequence shown here is derived from an EMBL/GenBank/DDBJ whole genome shotgun (WGS) entry which is preliminary data.</text>
</comment>
<proteinExistence type="predicted"/>
<gene>
    <name evidence="2" type="ORF">GQ43DRAFT_484343</name>
</gene>
<protein>
    <submittedName>
        <fullName evidence="2">Uncharacterized protein</fullName>
    </submittedName>
</protein>
<evidence type="ECO:0000313" key="2">
    <source>
        <dbReference type="EMBL" id="KAF2197182.1"/>
    </source>
</evidence>
<feature type="compositionally biased region" description="Low complexity" evidence="1">
    <location>
        <begin position="269"/>
        <end position="283"/>
    </location>
</feature>
<feature type="region of interest" description="Disordered" evidence="1">
    <location>
        <begin position="210"/>
        <end position="239"/>
    </location>
</feature>
<feature type="region of interest" description="Disordered" evidence="1">
    <location>
        <begin position="251"/>
        <end position="286"/>
    </location>
</feature>
<keyword evidence="3" id="KW-1185">Reference proteome</keyword>
<evidence type="ECO:0000256" key="1">
    <source>
        <dbReference type="SAM" id="MobiDB-lite"/>
    </source>
</evidence>
<name>A0A9P4MNQ1_9PLEO</name>
<organism evidence="2 3">
    <name type="scientific">Delitschia confertaspora ATCC 74209</name>
    <dbReference type="NCBI Taxonomy" id="1513339"/>
    <lineage>
        <taxon>Eukaryota</taxon>
        <taxon>Fungi</taxon>
        <taxon>Dikarya</taxon>
        <taxon>Ascomycota</taxon>
        <taxon>Pezizomycotina</taxon>
        <taxon>Dothideomycetes</taxon>
        <taxon>Pleosporomycetidae</taxon>
        <taxon>Pleosporales</taxon>
        <taxon>Delitschiaceae</taxon>
        <taxon>Delitschia</taxon>
    </lineage>
</organism>
<dbReference type="Proteomes" id="UP000799536">
    <property type="component" value="Unassembled WGS sequence"/>
</dbReference>